<dbReference type="InterPro" id="IPR051534">
    <property type="entry name" value="CBASS_pafABC_assoc_protein"/>
</dbReference>
<evidence type="ECO:0000259" key="1">
    <source>
        <dbReference type="Pfam" id="PF13280"/>
    </source>
</evidence>
<dbReference type="AlphaFoldDB" id="A0A6J7SFL5"/>
<feature type="domain" description="WCX" evidence="3">
    <location>
        <begin position="249"/>
        <end position="320"/>
    </location>
</feature>
<dbReference type="PANTHER" id="PTHR34580:SF1">
    <property type="entry name" value="PROTEIN PAFC"/>
    <property type="match status" value="1"/>
</dbReference>
<dbReference type="InterPro" id="IPR026881">
    <property type="entry name" value="WYL_dom"/>
</dbReference>
<name>A0A6J7SFL5_9ZZZZ</name>
<gene>
    <name evidence="4" type="ORF">UFOPK3752_01073</name>
    <name evidence="5" type="ORF">UFOPK4150_02249</name>
</gene>
<dbReference type="InterPro" id="IPR043839">
    <property type="entry name" value="PafC_HTH"/>
</dbReference>
<dbReference type="EMBL" id="CAFBND010000035">
    <property type="protein sequence ID" value="CAB4941124.1"/>
    <property type="molecule type" value="Genomic_DNA"/>
</dbReference>
<dbReference type="PIRSF" id="PIRSF016838">
    <property type="entry name" value="PafC"/>
    <property type="match status" value="1"/>
</dbReference>
<evidence type="ECO:0000313" key="4">
    <source>
        <dbReference type="EMBL" id="CAB4941124.1"/>
    </source>
</evidence>
<dbReference type="Pfam" id="PF19187">
    <property type="entry name" value="HTH_PafC"/>
    <property type="match status" value="1"/>
</dbReference>
<evidence type="ECO:0000313" key="5">
    <source>
        <dbReference type="EMBL" id="CAB5039917.1"/>
    </source>
</evidence>
<dbReference type="Pfam" id="PF13280">
    <property type="entry name" value="WYL"/>
    <property type="match status" value="1"/>
</dbReference>
<sequence>MTSPRLAAEAASSRLSRLLALVPWLSSHDGVTIDDAAAHFDISPEQLQADLWLLICTGRPGHQHGDLLDIQFWDEDGHISVLDPQTLSRPLRLSPDEAASLLVALRVLAQVPGAHDRVALAGATTKLEAAAGEALRAADGLSVSLDTESVDPDISDAVSQALAAGRRLHISYVGAVDERTSRDVDPMRLLTLDGRIYLEAWCLRAEAVRTFRLDRIDVAEVLDIDAEVPGDAVPIDLGSGTLRPEGDLITLELSPEMSWIAGEHPVESVLDLGEGRLRILLPIADSRWLVRLLLRSGDAVTVIDRPEILERVRVEARAALESYRD</sequence>
<organism evidence="5">
    <name type="scientific">freshwater metagenome</name>
    <dbReference type="NCBI Taxonomy" id="449393"/>
    <lineage>
        <taxon>unclassified sequences</taxon>
        <taxon>metagenomes</taxon>
        <taxon>ecological metagenomes</taxon>
    </lineage>
</organism>
<dbReference type="InterPro" id="IPR028349">
    <property type="entry name" value="PafC-like"/>
</dbReference>
<reference evidence="5" key="1">
    <citation type="submission" date="2020-05" db="EMBL/GenBank/DDBJ databases">
        <authorList>
            <person name="Chiriac C."/>
            <person name="Salcher M."/>
            <person name="Ghai R."/>
            <person name="Kavagutti S V."/>
        </authorList>
    </citation>
    <scope>NUCLEOTIDE SEQUENCE</scope>
</reference>
<dbReference type="Pfam" id="PF25583">
    <property type="entry name" value="WCX"/>
    <property type="match status" value="1"/>
</dbReference>
<feature type="domain" description="PafC HTH" evidence="2">
    <location>
        <begin position="14"/>
        <end position="129"/>
    </location>
</feature>
<dbReference type="InterPro" id="IPR057727">
    <property type="entry name" value="WCX_dom"/>
</dbReference>
<accession>A0A6J7SFL5</accession>
<dbReference type="EMBL" id="CAFBPU010000071">
    <property type="protein sequence ID" value="CAB5039917.1"/>
    <property type="molecule type" value="Genomic_DNA"/>
</dbReference>
<proteinExistence type="predicted"/>
<evidence type="ECO:0000259" key="2">
    <source>
        <dbReference type="Pfam" id="PF19187"/>
    </source>
</evidence>
<protein>
    <submittedName>
        <fullName evidence="5">Unannotated protein</fullName>
    </submittedName>
</protein>
<dbReference type="PANTHER" id="PTHR34580">
    <property type="match status" value="1"/>
</dbReference>
<evidence type="ECO:0000259" key="3">
    <source>
        <dbReference type="Pfam" id="PF25583"/>
    </source>
</evidence>
<feature type="domain" description="WYL" evidence="1">
    <location>
        <begin position="156"/>
        <end position="221"/>
    </location>
</feature>
<dbReference type="PROSITE" id="PS52050">
    <property type="entry name" value="WYL"/>
    <property type="match status" value="1"/>
</dbReference>